<accession>A0A0E9UJ58</accession>
<evidence type="ECO:0000256" key="1">
    <source>
        <dbReference type="SAM" id="SignalP"/>
    </source>
</evidence>
<protein>
    <submittedName>
        <fullName evidence="2">Uncharacterized protein</fullName>
    </submittedName>
</protein>
<reference evidence="2" key="2">
    <citation type="journal article" date="2015" name="Fish Shellfish Immunol.">
        <title>Early steps in the European eel (Anguilla anguilla)-Vibrio vulnificus interaction in the gills: Role of the RtxA13 toxin.</title>
        <authorList>
            <person name="Callol A."/>
            <person name="Pajuelo D."/>
            <person name="Ebbesson L."/>
            <person name="Teles M."/>
            <person name="MacKenzie S."/>
            <person name="Amaro C."/>
        </authorList>
    </citation>
    <scope>NUCLEOTIDE SEQUENCE</scope>
</reference>
<feature type="chain" id="PRO_5002433384" evidence="1">
    <location>
        <begin position="19"/>
        <end position="34"/>
    </location>
</feature>
<name>A0A0E9UJ58_ANGAN</name>
<reference evidence="2" key="1">
    <citation type="submission" date="2014-11" db="EMBL/GenBank/DDBJ databases">
        <authorList>
            <person name="Amaro Gonzalez C."/>
        </authorList>
    </citation>
    <scope>NUCLEOTIDE SEQUENCE</scope>
</reference>
<keyword evidence="1" id="KW-0732">Signal</keyword>
<dbReference type="AlphaFoldDB" id="A0A0E9UJ58"/>
<sequence length="34" mass="3799">MVLHKVTSVLSFLPLCSAVSQVEPRNHTLLDNHL</sequence>
<proteinExistence type="predicted"/>
<dbReference type="EMBL" id="GBXM01042836">
    <property type="protein sequence ID" value="JAH65741.1"/>
    <property type="molecule type" value="Transcribed_RNA"/>
</dbReference>
<evidence type="ECO:0000313" key="2">
    <source>
        <dbReference type="EMBL" id="JAH65741.1"/>
    </source>
</evidence>
<organism evidence="2">
    <name type="scientific">Anguilla anguilla</name>
    <name type="common">European freshwater eel</name>
    <name type="synonym">Muraena anguilla</name>
    <dbReference type="NCBI Taxonomy" id="7936"/>
    <lineage>
        <taxon>Eukaryota</taxon>
        <taxon>Metazoa</taxon>
        <taxon>Chordata</taxon>
        <taxon>Craniata</taxon>
        <taxon>Vertebrata</taxon>
        <taxon>Euteleostomi</taxon>
        <taxon>Actinopterygii</taxon>
        <taxon>Neopterygii</taxon>
        <taxon>Teleostei</taxon>
        <taxon>Anguilliformes</taxon>
        <taxon>Anguillidae</taxon>
        <taxon>Anguilla</taxon>
    </lineage>
</organism>
<feature type="signal peptide" evidence="1">
    <location>
        <begin position="1"/>
        <end position="18"/>
    </location>
</feature>